<evidence type="ECO:0000256" key="1">
    <source>
        <dbReference type="SAM" id="MobiDB-lite"/>
    </source>
</evidence>
<evidence type="ECO:0000313" key="2">
    <source>
        <dbReference type="EMBL" id="EKC32261.1"/>
    </source>
</evidence>
<dbReference type="AlphaFoldDB" id="K1RDS7"/>
<feature type="compositionally biased region" description="Low complexity" evidence="1">
    <location>
        <begin position="99"/>
        <end position="109"/>
    </location>
</feature>
<dbReference type="HOGENOM" id="CLU_1760577_0_0_1"/>
<dbReference type="EMBL" id="JH818863">
    <property type="protein sequence ID" value="EKC32261.1"/>
    <property type="molecule type" value="Genomic_DNA"/>
</dbReference>
<feature type="compositionally biased region" description="Acidic residues" evidence="1">
    <location>
        <begin position="29"/>
        <end position="72"/>
    </location>
</feature>
<proteinExistence type="predicted"/>
<gene>
    <name evidence="2" type="ORF">CGI_10026251</name>
</gene>
<sequence>MDKPEDLLLLDVIEVDDEESYSDLIGGEDGLEMEDNTESEYFEEDSEVTEESQEGEGESLDVYVDDTQDDLDADIKDREKSVNSNTEEVQSSDKAENASQRSSSTSSSSVKRLNDDRKTSLVLRGSKAALGRSLGVIVGRDPAAVGKK</sequence>
<dbReference type="InParanoid" id="K1RDS7"/>
<reference evidence="2" key="1">
    <citation type="journal article" date="2012" name="Nature">
        <title>The oyster genome reveals stress adaptation and complexity of shell formation.</title>
        <authorList>
            <person name="Zhang G."/>
            <person name="Fang X."/>
            <person name="Guo X."/>
            <person name="Li L."/>
            <person name="Luo R."/>
            <person name="Xu F."/>
            <person name="Yang P."/>
            <person name="Zhang L."/>
            <person name="Wang X."/>
            <person name="Qi H."/>
            <person name="Xiong Z."/>
            <person name="Que H."/>
            <person name="Xie Y."/>
            <person name="Holland P.W."/>
            <person name="Paps J."/>
            <person name="Zhu Y."/>
            <person name="Wu F."/>
            <person name="Chen Y."/>
            <person name="Wang J."/>
            <person name="Peng C."/>
            <person name="Meng J."/>
            <person name="Yang L."/>
            <person name="Liu J."/>
            <person name="Wen B."/>
            <person name="Zhang N."/>
            <person name="Huang Z."/>
            <person name="Zhu Q."/>
            <person name="Feng Y."/>
            <person name="Mount A."/>
            <person name="Hedgecock D."/>
            <person name="Xu Z."/>
            <person name="Liu Y."/>
            <person name="Domazet-Loso T."/>
            <person name="Du Y."/>
            <person name="Sun X."/>
            <person name="Zhang S."/>
            <person name="Liu B."/>
            <person name="Cheng P."/>
            <person name="Jiang X."/>
            <person name="Li J."/>
            <person name="Fan D."/>
            <person name="Wang W."/>
            <person name="Fu W."/>
            <person name="Wang T."/>
            <person name="Wang B."/>
            <person name="Zhang J."/>
            <person name="Peng Z."/>
            <person name="Li Y."/>
            <person name="Li N."/>
            <person name="Wang J."/>
            <person name="Chen M."/>
            <person name="He Y."/>
            <person name="Tan F."/>
            <person name="Song X."/>
            <person name="Zheng Q."/>
            <person name="Huang R."/>
            <person name="Yang H."/>
            <person name="Du X."/>
            <person name="Chen L."/>
            <person name="Yang M."/>
            <person name="Gaffney P.M."/>
            <person name="Wang S."/>
            <person name="Luo L."/>
            <person name="She Z."/>
            <person name="Ming Y."/>
            <person name="Huang W."/>
            <person name="Zhang S."/>
            <person name="Huang B."/>
            <person name="Zhang Y."/>
            <person name="Qu T."/>
            <person name="Ni P."/>
            <person name="Miao G."/>
            <person name="Wang J."/>
            <person name="Wang Q."/>
            <person name="Steinberg C.E."/>
            <person name="Wang H."/>
            <person name="Li N."/>
            <person name="Qian L."/>
            <person name="Zhang G."/>
            <person name="Li Y."/>
            <person name="Yang H."/>
            <person name="Liu X."/>
            <person name="Wang J."/>
            <person name="Yin Y."/>
            <person name="Wang J."/>
        </authorList>
    </citation>
    <scope>NUCLEOTIDE SEQUENCE [LARGE SCALE GENOMIC DNA]</scope>
    <source>
        <strain evidence="2">05x7-T-G4-1.051#20</strain>
    </source>
</reference>
<name>K1RDS7_MAGGI</name>
<organism evidence="2">
    <name type="scientific">Magallana gigas</name>
    <name type="common">Pacific oyster</name>
    <name type="synonym">Crassostrea gigas</name>
    <dbReference type="NCBI Taxonomy" id="29159"/>
    <lineage>
        <taxon>Eukaryota</taxon>
        <taxon>Metazoa</taxon>
        <taxon>Spiralia</taxon>
        <taxon>Lophotrochozoa</taxon>
        <taxon>Mollusca</taxon>
        <taxon>Bivalvia</taxon>
        <taxon>Autobranchia</taxon>
        <taxon>Pteriomorphia</taxon>
        <taxon>Ostreida</taxon>
        <taxon>Ostreoidea</taxon>
        <taxon>Ostreidae</taxon>
        <taxon>Magallana</taxon>
    </lineage>
</organism>
<accession>K1RDS7</accession>
<feature type="region of interest" description="Disordered" evidence="1">
    <location>
        <begin position="20"/>
        <end position="118"/>
    </location>
</feature>
<protein>
    <submittedName>
        <fullName evidence="2">Uncharacterized protein</fullName>
    </submittedName>
</protein>